<evidence type="ECO:0000256" key="12">
    <source>
        <dbReference type="SAM" id="MobiDB-lite"/>
    </source>
</evidence>
<feature type="compositionally biased region" description="Pro residues" evidence="12">
    <location>
        <begin position="87"/>
        <end position="96"/>
    </location>
</feature>
<dbReference type="PROSITE" id="PS00223">
    <property type="entry name" value="ANNEXIN_1"/>
    <property type="match status" value="2"/>
</dbReference>
<accession>A0AAE0T1B1</accession>
<feature type="compositionally biased region" description="Basic residues" evidence="12">
    <location>
        <begin position="29"/>
        <end position="45"/>
    </location>
</feature>
<feature type="compositionally biased region" description="Polar residues" evidence="12">
    <location>
        <begin position="156"/>
        <end position="170"/>
    </location>
</feature>
<evidence type="ECO:0000256" key="2">
    <source>
        <dbReference type="ARBA" id="ARBA00004550"/>
    </source>
</evidence>
<dbReference type="PANTHER" id="PTHR10502:SF239">
    <property type="entry name" value="ANNEXIN A7"/>
    <property type="match status" value="1"/>
</dbReference>
<organism evidence="13 14">
    <name type="scientific">Potamilus streckersoni</name>
    <dbReference type="NCBI Taxonomy" id="2493646"/>
    <lineage>
        <taxon>Eukaryota</taxon>
        <taxon>Metazoa</taxon>
        <taxon>Spiralia</taxon>
        <taxon>Lophotrochozoa</taxon>
        <taxon>Mollusca</taxon>
        <taxon>Bivalvia</taxon>
        <taxon>Autobranchia</taxon>
        <taxon>Heteroconchia</taxon>
        <taxon>Palaeoheterodonta</taxon>
        <taxon>Unionida</taxon>
        <taxon>Unionoidea</taxon>
        <taxon>Unionidae</taxon>
        <taxon>Ambleminae</taxon>
        <taxon>Lampsilini</taxon>
        <taxon>Potamilus</taxon>
    </lineage>
</organism>
<feature type="region of interest" description="Disordered" evidence="12">
    <location>
        <begin position="1"/>
        <end position="215"/>
    </location>
</feature>
<dbReference type="Gene3D" id="1.10.220.10">
    <property type="entry name" value="Annexin"/>
    <property type="match status" value="4"/>
</dbReference>
<keyword evidence="4 11" id="KW-0677">Repeat</keyword>
<dbReference type="GO" id="GO:0012506">
    <property type="term" value="C:vesicle membrane"/>
    <property type="evidence" value="ECO:0007669"/>
    <property type="project" value="TreeGrafter"/>
</dbReference>
<feature type="compositionally biased region" description="Pro residues" evidence="12">
    <location>
        <begin position="135"/>
        <end position="153"/>
    </location>
</feature>
<protein>
    <recommendedName>
        <fullName evidence="11">Annexin</fullName>
    </recommendedName>
</protein>
<dbReference type="GO" id="GO:0005886">
    <property type="term" value="C:plasma membrane"/>
    <property type="evidence" value="ECO:0007669"/>
    <property type="project" value="TreeGrafter"/>
</dbReference>
<evidence type="ECO:0000256" key="10">
    <source>
        <dbReference type="ARBA" id="ARBA00060393"/>
    </source>
</evidence>
<dbReference type="GO" id="GO:0043657">
    <property type="term" value="C:host cell"/>
    <property type="evidence" value="ECO:0007669"/>
    <property type="project" value="UniProtKB-SubCell"/>
</dbReference>
<evidence type="ECO:0000256" key="5">
    <source>
        <dbReference type="ARBA" id="ARBA00022837"/>
    </source>
</evidence>
<dbReference type="PROSITE" id="PS51897">
    <property type="entry name" value="ANNEXIN_2"/>
    <property type="match status" value="4"/>
</dbReference>
<reference evidence="13" key="2">
    <citation type="journal article" date="2021" name="Genome Biol. Evol.">
        <title>Developing a high-quality reference genome for a parasitic bivalve with doubly uniparental inheritance (Bivalvia: Unionida).</title>
        <authorList>
            <person name="Smith C.H."/>
        </authorList>
    </citation>
    <scope>NUCLEOTIDE SEQUENCE</scope>
    <source>
        <strain evidence="13">CHS0354</strain>
        <tissue evidence="13">Mantle</tissue>
    </source>
</reference>
<comment type="domain">
    <text evidence="11">A pair of annexin repeats may form one binding site for calcium and phospholipid.</text>
</comment>
<comment type="function">
    <text evidence="8">Calcium/phospholipid-binding protein which promotes membrane fusion and is involved in exocytosis.</text>
</comment>
<keyword evidence="14" id="KW-1185">Reference proteome</keyword>
<evidence type="ECO:0000256" key="11">
    <source>
        <dbReference type="RuleBase" id="RU003540"/>
    </source>
</evidence>
<dbReference type="AlphaFoldDB" id="A0AAE0T1B1"/>
<dbReference type="InterPro" id="IPR018252">
    <property type="entry name" value="Annexin_repeat_CS"/>
</dbReference>
<feature type="compositionally biased region" description="Basic residues" evidence="12">
    <location>
        <begin position="1"/>
        <end position="13"/>
    </location>
</feature>
<dbReference type="EMBL" id="JAEAOA010000037">
    <property type="protein sequence ID" value="KAK3601992.1"/>
    <property type="molecule type" value="Genomic_DNA"/>
</dbReference>
<dbReference type="InterPro" id="IPR001464">
    <property type="entry name" value="Annexin"/>
</dbReference>
<dbReference type="GO" id="GO:0005509">
    <property type="term" value="F:calcium ion binding"/>
    <property type="evidence" value="ECO:0007669"/>
    <property type="project" value="InterPro"/>
</dbReference>
<dbReference type="FunFam" id="1.10.220.10:FF:000004">
    <property type="entry name" value="Annexin"/>
    <property type="match status" value="1"/>
</dbReference>
<feature type="region of interest" description="Disordered" evidence="12">
    <location>
        <begin position="228"/>
        <end position="302"/>
    </location>
</feature>
<evidence type="ECO:0000256" key="4">
    <source>
        <dbReference type="ARBA" id="ARBA00022737"/>
    </source>
</evidence>
<evidence type="ECO:0000256" key="6">
    <source>
        <dbReference type="ARBA" id="ARBA00023216"/>
    </source>
</evidence>
<gene>
    <name evidence="13" type="ORF">CHS0354_000065</name>
</gene>
<reference evidence="13" key="3">
    <citation type="submission" date="2023-05" db="EMBL/GenBank/DDBJ databases">
        <authorList>
            <person name="Smith C.H."/>
        </authorList>
    </citation>
    <scope>NUCLEOTIDE SEQUENCE</scope>
    <source>
        <strain evidence="13">CHS0354</strain>
        <tissue evidence="13">Mantle</tissue>
    </source>
</reference>
<dbReference type="SUPFAM" id="SSF47874">
    <property type="entry name" value="Annexin"/>
    <property type="match status" value="1"/>
</dbReference>
<dbReference type="GO" id="GO:0005544">
    <property type="term" value="F:calcium-dependent phospholipid binding"/>
    <property type="evidence" value="ECO:0007669"/>
    <property type="project" value="UniProtKB-KW"/>
</dbReference>
<proteinExistence type="inferred from homology"/>
<name>A0AAE0T1B1_9BIVA</name>
<sequence>MPKHHPHGYHKRSSSSSSSSSSDDEFKHLPKHERKRLKKLKKQMKKGLIPPGSVPGLYPSGHGHHYPGPHGNYPTGSYPAGGYPTGVAPPPQPGYPAPAAGYHPPPPGGMYPGQPMGQYPQPPQPAYPAGGYPGGVPPPAGGYPGQPGAPPGYPGSSSTISYPGQQQSAPAGSYPGQQVPPAAGSYPGQQVPPLAGSSPGQQAPPVGGLQPGLAGGFVAPAPGGNVSTAGGFGAPPPGGNVSTAGGFVAPPPGGVPGHSTTHGGYPDPNLQPLPIPHSQPSPVPLPQGAGYGPPLGMHGQPGAPGVMGATEQLRKMNLQGPGEVMRPTIRPAQPFSAEEDAKALRTAMKGIGTDEQAIIGLITKRSNQQRQQIKTMFKTLYGKDLIKDMESELSGDFKESIMALFQPTTYYDAWSLQNAMSGLGTKEAVLIEILCTRTNAEIKEIVSCYKTHFGRDLERDITSDTSGHFKRLLVSCCQGNRTELTPEQLHRVMYEGVECAIDRNLARQEAQALFEAGEKKLGTDESVFLQIMAVRHHFQLRATFEEYVKIAGRDMLNTIDREMSGDLRDGFRALVMSAQNRPEYFADVLYEAMKGAGTKDSTLIRVIVSRSEIDLQDIKEVFLFKYHKTLATMVSSDTSGDFCKLLLALIGQ</sequence>
<dbReference type="InterPro" id="IPR037104">
    <property type="entry name" value="Annexin_sf"/>
</dbReference>
<feature type="compositionally biased region" description="Pro residues" evidence="12">
    <location>
        <begin position="269"/>
        <end position="285"/>
    </location>
</feature>
<dbReference type="FunFam" id="1.10.220.10:FF:000002">
    <property type="entry name" value="Annexin"/>
    <property type="match status" value="1"/>
</dbReference>
<dbReference type="Proteomes" id="UP001195483">
    <property type="component" value="Unassembled WGS sequence"/>
</dbReference>
<dbReference type="GO" id="GO:0005634">
    <property type="term" value="C:nucleus"/>
    <property type="evidence" value="ECO:0007669"/>
    <property type="project" value="TreeGrafter"/>
</dbReference>
<comment type="similarity">
    <text evidence="3 11">Belongs to the annexin family.</text>
</comment>
<comment type="caution">
    <text evidence="13">The sequence shown here is derived from an EMBL/GenBank/DDBJ whole genome shotgun (WGS) entry which is preliminary data.</text>
</comment>
<dbReference type="FunFam" id="1.10.220.10:FF:000003">
    <property type="entry name" value="Annexin"/>
    <property type="match status" value="1"/>
</dbReference>
<dbReference type="Pfam" id="PF00191">
    <property type="entry name" value="Annexin"/>
    <property type="match status" value="4"/>
</dbReference>
<evidence type="ECO:0000256" key="9">
    <source>
        <dbReference type="ARBA" id="ARBA00059330"/>
    </source>
</evidence>
<evidence type="ECO:0000256" key="8">
    <source>
        <dbReference type="ARBA" id="ARBA00037210"/>
    </source>
</evidence>
<dbReference type="FunFam" id="1.10.220.10:FF:000001">
    <property type="entry name" value="Annexin"/>
    <property type="match status" value="1"/>
</dbReference>
<evidence type="ECO:0000256" key="7">
    <source>
        <dbReference type="ARBA" id="ARBA00023302"/>
    </source>
</evidence>
<keyword evidence="5 11" id="KW-0106">Calcium</keyword>
<dbReference type="SMART" id="SM00335">
    <property type="entry name" value="ANX"/>
    <property type="match status" value="4"/>
</dbReference>
<dbReference type="GO" id="GO:0005576">
    <property type="term" value="C:extracellular region"/>
    <property type="evidence" value="ECO:0007669"/>
    <property type="project" value="UniProtKB-SubCell"/>
</dbReference>
<dbReference type="GO" id="GO:0001786">
    <property type="term" value="F:phosphatidylserine binding"/>
    <property type="evidence" value="ECO:0007669"/>
    <property type="project" value="TreeGrafter"/>
</dbReference>
<dbReference type="InterPro" id="IPR018502">
    <property type="entry name" value="Annexin_repeat"/>
</dbReference>
<keyword evidence="6 11" id="KW-0041">Annexin</keyword>
<evidence type="ECO:0000256" key="1">
    <source>
        <dbReference type="ARBA" id="ARBA00004340"/>
    </source>
</evidence>
<evidence type="ECO:0000313" key="14">
    <source>
        <dbReference type="Proteomes" id="UP001195483"/>
    </source>
</evidence>
<dbReference type="PANTHER" id="PTHR10502">
    <property type="entry name" value="ANNEXIN"/>
    <property type="match status" value="1"/>
</dbReference>
<evidence type="ECO:0000313" key="13">
    <source>
        <dbReference type="EMBL" id="KAK3601992.1"/>
    </source>
</evidence>
<keyword evidence="7 11" id="KW-0111">Calcium/phospholipid-binding</keyword>
<dbReference type="GO" id="GO:0005737">
    <property type="term" value="C:cytoplasm"/>
    <property type="evidence" value="ECO:0007669"/>
    <property type="project" value="TreeGrafter"/>
</dbReference>
<evidence type="ECO:0000256" key="3">
    <source>
        <dbReference type="ARBA" id="ARBA00007831"/>
    </source>
</evidence>
<comment type="subcellular location">
    <subcellularLocation>
        <location evidence="1">Host cell</location>
    </subcellularLocation>
    <subcellularLocation>
        <location evidence="2">Secreted</location>
        <location evidence="2">Extracellular exosome</location>
    </subcellularLocation>
    <subcellularLocation>
        <location evidence="10">Tegument</location>
    </subcellularLocation>
</comment>
<comment type="function">
    <text evidence="9">Involved in reproduction of the worm. Involved in host-parasite interaction. Delivered into the host cell by means of parasite exosomes. Binds to acidic phospholipid membranes in a calcium-dependent manner in vitro. Causes aggregation of liposomes in the presence of calcium, but not in its absence. Likely to promote membrane fusion. May provide structural integrity within the tegument.</text>
</comment>
<reference evidence="13" key="1">
    <citation type="journal article" date="2021" name="Genome Biol. Evol.">
        <title>A High-Quality Reference Genome for a Parasitic Bivalve with Doubly Uniparental Inheritance (Bivalvia: Unionida).</title>
        <authorList>
            <person name="Smith C.H."/>
        </authorList>
    </citation>
    <scope>NUCLEOTIDE SEQUENCE</scope>
    <source>
        <strain evidence="13">CHS0354</strain>
    </source>
</reference>
<dbReference type="PRINTS" id="PR00196">
    <property type="entry name" value="ANNEXIN"/>
</dbReference>